<keyword evidence="2" id="KW-0472">Membrane</keyword>
<protein>
    <recommendedName>
        <fullName evidence="5">DUF3618 domain-containing protein</fullName>
    </recommendedName>
</protein>
<dbReference type="RefSeq" id="WP_203934837.1">
    <property type="nucleotide sequence ID" value="NZ_BOPH01000148.1"/>
</dbReference>
<keyword evidence="2" id="KW-0812">Transmembrane</keyword>
<evidence type="ECO:0000256" key="1">
    <source>
        <dbReference type="SAM" id="MobiDB-lite"/>
    </source>
</evidence>
<comment type="caution">
    <text evidence="3">The sequence shown here is derived from an EMBL/GenBank/DDBJ whole genome shotgun (WGS) entry which is preliminary data.</text>
</comment>
<evidence type="ECO:0008006" key="5">
    <source>
        <dbReference type="Google" id="ProtNLM"/>
    </source>
</evidence>
<reference evidence="3" key="1">
    <citation type="submission" date="2021-01" db="EMBL/GenBank/DDBJ databases">
        <title>Whole genome shotgun sequence of Virgisporangium ochraceum NBRC 16418.</title>
        <authorList>
            <person name="Komaki H."/>
            <person name="Tamura T."/>
        </authorList>
    </citation>
    <scope>NUCLEOTIDE SEQUENCE</scope>
    <source>
        <strain evidence="3">NBRC 16418</strain>
    </source>
</reference>
<name>A0A8J4EHJ6_9ACTN</name>
<evidence type="ECO:0000313" key="4">
    <source>
        <dbReference type="Proteomes" id="UP000635606"/>
    </source>
</evidence>
<evidence type="ECO:0000256" key="2">
    <source>
        <dbReference type="SAM" id="Phobius"/>
    </source>
</evidence>
<gene>
    <name evidence="3" type="ORF">Voc01_099710</name>
</gene>
<proteinExistence type="predicted"/>
<feature type="region of interest" description="Disordered" evidence="1">
    <location>
        <begin position="1"/>
        <end position="52"/>
    </location>
</feature>
<keyword evidence="2" id="KW-1133">Transmembrane helix</keyword>
<dbReference type="EMBL" id="BOPH01000148">
    <property type="protein sequence ID" value="GIJ75054.1"/>
    <property type="molecule type" value="Genomic_DNA"/>
</dbReference>
<feature type="transmembrane region" description="Helical" evidence="2">
    <location>
        <begin position="54"/>
        <end position="74"/>
    </location>
</feature>
<keyword evidence="4" id="KW-1185">Reference proteome</keyword>
<accession>A0A8J4EHJ6</accession>
<dbReference type="AlphaFoldDB" id="A0A8J4EHJ6"/>
<sequence length="98" mass="10669">METTSRTPETVALREDAPAPATGTVRRAASSVRDSGRQQVTRMQESVRRQPRRWAGASTGVVALVAAVAGAVVWQRNRRQPVGRGARAWQAVTSRFGR</sequence>
<dbReference type="Proteomes" id="UP000635606">
    <property type="component" value="Unassembled WGS sequence"/>
</dbReference>
<organism evidence="3 4">
    <name type="scientific">Virgisporangium ochraceum</name>
    <dbReference type="NCBI Taxonomy" id="65505"/>
    <lineage>
        <taxon>Bacteria</taxon>
        <taxon>Bacillati</taxon>
        <taxon>Actinomycetota</taxon>
        <taxon>Actinomycetes</taxon>
        <taxon>Micromonosporales</taxon>
        <taxon>Micromonosporaceae</taxon>
        <taxon>Virgisporangium</taxon>
    </lineage>
</organism>
<evidence type="ECO:0000313" key="3">
    <source>
        <dbReference type="EMBL" id="GIJ75054.1"/>
    </source>
</evidence>